<sequence length="258" mass="29064">MLSLCLKRFFGVAPAVQSIISANTLADNPGARKQFIRVGRGEGSKHGGTCGRGNKGDKHRAGGGVKRQFEGGQKGLTRRLPKWGFNRSFFKDTLKPLSFSHLYYFISKGRIDTTKTITMKDLFEAGVFSRIKDGVKLTARGFNLIDRPLHFDLTDATPAAIKAVNEKGGSVMITYRTKKQLEYHVKPYKFDLPMRESAMPPPYEVLKLEKKREIGAMVKYVKPTWIDSWKPAELPKIPPYVRKPKPLVVRTYDYGGKP</sequence>
<feature type="region of interest" description="Disordered" evidence="4">
    <location>
        <begin position="41"/>
        <end position="63"/>
    </location>
</feature>
<feature type="domain" description="Large ribosomal subunit protein uL15/eL18" evidence="5">
    <location>
        <begin position="97"/>
        <end position="171"/>
    </location>
</feature>
<dbReference type="AlphaFoldDB" id="A0AAU9ID56"/>
<dbReference type="HAMAP" id="MF_01341">
    <property type="entry name" value="Ribosomal_uL15"/>
    <property type="match status" value="1"/>
</dbReference>
<dbReference type="GO" id="GO:0003735">
    <property type="term" value="F:structural constituent of ribosome"/>
    <property type="evidence" value="ECO:0007669"/>
    <property type="project" value="InterPro"/>
</dbReference>
<dbReference type="InterPro" id="IPR021131">
    <property type="entry name" value="Ribosomal_uL15/eL18"/>
</dbReference>
<protein>
    <recommendedName>
        <fullName evidence="5">Large ribosomal subunit protein uL15/eL18 domain-containing protein</fullName>
    </recommendedName>
</protein>
<keyword evidence="2" id="KW-0689">Ribosomal protein</keyword>
<keyword evidence="7" id="KW-1185">Reference proteome</keyword>
<evidence type="ECO:0000256" key="2">
    <source>
        <dbReference type="ARBA" id="ARBA00022980"/>
    </source>
</evidence>
<evidence type="ECO:0000256" key="1">
    <source>
        <dbReference type="ARBA" id="ARBA00007320"/>
    </source>
</evidence>
<dbReference type="Pfam" id="PF00828">
    <property type="entry name" value="Ribosomal_L27A"/>
    <property type="match status" value="1"/>
</dbReference>
<dbReference type="GO" id="GO:0006412">
    <property type="term" value="P:translation"/>
    <property type="evidence" value="ECO:0007669"/>
    <property type="project" value="InterPro"/>
</dbReference>
<name>A0AAU9ID56_9CILI</name>
<dbReference type="PANTHER" id="PTHR12934">
    <property type="entry name" value="50S RIBOSOMAL PROTEIN L15"/>
    <property type="match status" value="1"/>
</dbReference>
<dbReference type="InterPro" id="IPR036227">
    <property type="entry name" value="Ribosomal_uL15/eL18_sf"/>
</dbReference>
<evidence type="ECO:0000256" key="4">
    <source>
        <dbReference type="SAM" id="MobiDB-lite"/>
    </source>
</evidence>
<gene>
    <name evidence="6" type="ORF">BSTOLATCC_MIC3591</name>
</gene>
<dbReference type="Gene3D" id="3.100.10.10">
    <property type="match status" value="1"/>
</dbReference>
<dbReference type="PANTHER" id="PTHR12934:SF11">
    <property type="entry name" value="LARGE RIBOSOMAL SUBUNIT PROTEIN UL15M"/>
    <property type="match status" value="1"/>
</dbReference>
<proteinExistence type="inferred from homology"/>
<reference evidence="6" key="1">
    <citation type="submission" date="2021-09" db="EMBL/GenBank/DDBJ databases">
        <authorList>
            <consortium name="AG Swart"/>
            <person name="Singh M."/>
            <person name="Singh A."/>
            <person name="Seah K."/>
            <person name="Emmerich C."/>
        </authorList>
    </citation>
    <scope>NUCLEOTIDE SEQUENCE</scope>
    <source>
        <strain evidence="6">ATCC30299</strain>
    </source>
</reference>
<dbReference type="Proteomes" id="UP001162131">
    <property type="component" value="Unassembled WGS sequence"/>
</dbReference>
<comment type="caution">
    <text evidence="6">The sequence shown here is derived from an EMBL/GenBank/DDBJ whole genome shotgun (WGS) entry which is preliminary data.</text>
</comment>
<accession>A0AAU9ID56</accession>
<organism evidence="6 7">
    <name type="scientific">Blepharisma stoltei</name>
    <dbReference type="NCBI Taxonomy" id="1481888"/>
    <lineage>
        <taxon>Eukaryota</taxon>
        <taxon>Sar</taxon>
        <taxon>Alveolata</taxon>
        <taxon>Ciliophora</taxon>
        <taxon>Postciliodesmatophora</taxon>
        <taxon>Heterotrichea</taxon>
        <taxon>Heterotrichida</taxon>
        <taxon>Blepharismidae</taxon>
        <taxon>Blepharisma</taxon>
    </lineage>
</organism>
<evidence type="ECO:0000259" key="5">
    <source>
        <dbReference type="Pfam" id="PF00828"/>
    </source>
</evidence>
<dbReference type="EMBL" id="CAJZBQ010000004">
    <property type="protein sequence ID" value="CAG9311301.1"/>
    <property type="molecule type" value="Genomic_DNA"/>
</dbReference>
<evidence type="ECO:0000313" key="7">
    <source>
        <dbReference type="Proteomes" id="UP001162131"/>
    </source>
</evidence>
<dbReference type="SUPFAM" id="SSF52080">
    <property type="entry name" value="Ribosomal proteins L15p and L18e"/>
    <property type="match status" value="1"/>
</dbReference>
<evidence type="ECO:0000313" key="6">
    <source>
        <dbReference type="EMBL" id="CAG9311301.1"/>
    </source>
</evidence>
<dbReference type="InterPro" id="IPR005749">
    <property type="entry name" value="Ribosomal_uL15_bac-type"/>
</dbReference>
<evidence type="ECO:0000256" key="3">
    <source>
        <dbReference type="ARBA" id="ARBA00023274"/>
    </source>
</evidence>
<keyword evidence="3" id="KW-0687">Ribonucleoprotein</keyword>
<dbReference type="GO" id="GO:0005762">
    <property type="term" value="C:mitochondrial large ribosomal subunit"/>
    <property type="evidence" value="ECO:0007669"/>
    <property type="project" value="TreeGrafter"/>
</dbReference>
<dbReference type="NCBIfam" id="TIGR01071">
    <property type="entry name" value="rplO_bact"/>
    <property type="match status" value="1"/>
</dbReference>
<comment type="similarity">
    <text evidence="1">Belongs to the universal ribosomal protein uL15 family.</text>
</comment>
<dbReference type="InterPro" id="IPR030878">
    <property type="entry name" value="Ribosomal_uL15"/>
</dbReference>